<reference evidence="3 4" key="1">
    <citation type="submission" date="2013-03" db="EMBL/GenBank/DDBJ databases">
        <title>Draft genome sequence of Gracibacillus halophilus YIM-C55.5, a moderately halophilic and thermophilic organism from the Xiaochaidamu salt lake.</title>
        <authorList>
            <person name="Sugumar T."/>
            <person name="Polireddy D.R."/>
            <person name="Antony A."/>
            <person name="Madhava Y.R."/>
            <person name="Sivakumar N."/>
        </authorList>
    </citation>
    <scope>NUCLEOTIDE SEQUENCE [LARGE SCALE GENOMIC DNA]</scope>
    <source>
        <strain evidence="3 4">YIM-C55.5</strain>
    </source>
</reference>
<evidence type="ECO:0000313" key="3">
    <source>
        <dbReference type="EMBL" id="ENH96156.1"/>
    </source>
</evidence>
<keyword evidence="2" id="KW-0472">Membrane</keyword>
<feature type="compositionally biased region" description="Polar residues" evidence="1">
    <location>
        <begin position="90"/>
        <end position="100"/>
    </location>
</feature>
<accession>N4WSM0</accession>
<proteinExistence type="predicted"/>
<feature type="transmembrane region" description="Helical" evidence="2">
    <location>
        <begin position="53"/>
        <end position="73"/>
    </location>
</feature>
<organism evidence="3 4">
    <name type="scientific">Gracilibacillus halophilus YIM-C55.5</name>
    <dbReference type="NCBI Taxonomy" id="1308866"/>
    <lineage>
        <taxon>Bacteria</taxon>
        <taxon>Bacillati</taxon>
        <taxon>Bacillota</taxon>
        <taxon>Bacilli</taxon>
        <taxon>Bacillales</taxon>
        <taxon>Bacillaceae</taxon>
        <taxon>Gracilibacillus</taxon>
    </lineage>
</organism>
<dbReference type="Proteomes" id="UP000012283">
    <property type="component" value="Unassembled WGS sequence"/>
</dbReference>
<gene>
    <name evidence="3" type="ORF">J416_12122</name>
</gene>
<comment type="caution">
    <text evidence="3">The sequence shown here is derived from an EMBL/GenBank/DDBJ whole genome shotgun (WGS) entry which is preliminary data.</text>
</comment>
<evidence type="ECO:0000313" key="4">
    <source>
        <dbReference type="Proteomes" id="UP000012283"/>
    </source>
</evidence>
<keyword evidence="4" id="KW-1185">Reference proteome</keyword>
<name>N4WSM0_9BACI</name>
<sequence>MDEEKDQQLNKEIRSLPNYQMKREKKEEIQQQLMETAAHLDQKERKTVRMKRFTIGVASVAVIMIFSFIALTGSEFFQQADKQTDREITATDNPENNPQSENDKLTIQENTDTETLLREQANQIVTLLANEDYQSLASYAHAEKGILFSPSVNLKDRHQTFSQDEISTFMTDSTVYQWGTEDGSGRAIEMTPKQFHSEYMYPSDYQSADEITFDQFESRGTIKKNIQSYFPESHAVEFYKEGEHEMGWHSLNIVFEQNQIGEWKVVALAQGQWGS</sequence>
<keyword evidence="2" id="KW-1133">Transmembrane helix</keyword>
<feature type="region of interest" description="Disordered" evidence="1">
    <location>
        <begin position="1"/>
        <end position="25"/>
    </location>
</feature>
<dbReference type="EMBL" id="APML01000056">
    <property type="protein sequence ID" value="ENH96156.1"/>
    <property type="molecule type" value="Genomic_DNA"/>
</dbReference>
<dbReference type="OrthoDB" id="1267107at2"/>
<dbReference type="STRING" id="1308866.J416_12122"/>
<dbReference type="eggNOG" id="ENOG502ZBUC">
    <property type="taxonomic scope" value="Bacteria"/>
</dbReference>
<feature type="compositionally biased region" description="Basic and acidic residues" evidence="1">
    <location>
        <begin position="1"/>
        <end position="14"/>
    </location>
</feature>
<evidence type="ECO:0000256" key="2">
    <source>
        <dbReference type="SAM" id="Phobius"/>
    </source>
</evidence>
<dbReference type="AlphaFoldDB" id="N4WSM0"/>
<dbReference type="RefSeq" id="WP_003472116.1">
    <property type="nucleotide sequence ID" value="NZ_APML01000056.1"/>
</dbReference>
<evidence type="ECO:0000256" key="1">
    <source>
        <dbReference type="SAM" id="MobiDB-lite"/>
    </source>
</evidence>
<feature type="region of interest" description="Disordered" evidence="1">
    <location>
        <begin position="82"/>
        <end position="104"/>
    </location>
</feature>
<protein>
    <submittedName>
        <fullName evidence="3">Uncharacterized protein</fullName>
    </submittedName>
</protein>
<keyword evidence="2" id="KW-0812">Transmembrane</keyword>
<dbReference type="PATRIC" id="fig|1308866.3.peg.2451"/>